<sequence length="393" mass="43272">MSRTWNQYIVKQENKALVLKTIIEHTPISRAKVAQVTGLNKGTVSSLVSELIDEHFVMESGPGESSGGRRPVMLLFNQAAGYTIALDLGVGYIDAALTDLNGEIMVKKHAKMHERQFDTVFEHIVSTIHTLMKEMKKSPYGLVGIGMGVPGVVNHEGEILLAPNLNWKNIQLKQALNDVFDVPVIVENEANAAAYGEMRFGFKTPPKHMLYLSVGMGIGMGMVLDQKLYTGLNGFAGEMGHITIVKDGINCRCGNAGCFERYASEQALLEQAIKRGLVTGNEEASVDLLIQKATENNEAVIALFKEIGEYIAIGITTMINLFNPEQILIGNQLSKLQPWIKEDIQAYVYSHAIGFHSKKVTVDFTSPNHLSTIKGMASFTIENFLLSIKQTEE</sequence>
<keyword evidence="5" id="KW-0808">Transferase</keyword>
<dbReference type="PANTHER" id="PTHR18964">
    <property type="entry name" value="ROK (REPRESSOR, ORF, KINASE) FAMILY"/>
    <property type="match status" value="1"/>
</dbReference>
<evidence type="ECO:0000256" key="3">
    <source>
        <dbReference type="ARBA" id="ARBA00022629"/>
    </source>
</evidence>
<evidence type="ECO:0000256" key="2">
    <source>
        <dbReference type="ARBA" id="ARBA00006479"/>
    </source>
</evidence>
<evidence type="ECO:0000256" key="1">
    <source>
        <dbReference type="ARBA" id="ARBA00002486"/>
    </source>
</evidence>
<dbReference type="Pfam" id="PF00480">
    <property type="entry name" value="ROK"/>
    <property type="match status" value="1"/>
</dbReference>
<dbReference type="STRING" id="306541.SAMN05421668_12027"/>
<keyword evidence="3" id="KW-0119">Carbohydrate metabolism</keyword>
<reference evidence="5 6" key="1">
    <citation type="submission" date="2016-10" db="EMBL/GenBank/DDBJ databases">
        <authorList>
            <person name="de Groot N.N."/>
        </authorList>
    </citation>
    <scope>NUCLEOTIDE SEQUENCE [LARGE SCALE GENOMIC DNA]</scope>
    <source>
        <strain evidence="5 6">DSM 17074</strain>
    </source>
</reference>
<dbReference type="Proteomes" id="UP000199139">
    <property type="component" value="Unassembled WGS sequence"/>
</dbReference>
<gene>
    <name evidence="4" type="primary">xylR</name>
    <name evidence="4" type="ORF">HMI01_18690</name>
    <name evidence="5" type="ORF">SAMN05421668_12027</name>
</gene>
<keyword evidence="7" id="KW-1185">Reference proteome</keyword>
<dbReference type="CDD" id="cd24076">
    <property type="entry name" value="ASKHA_ATPase_ROK_BsXylR-like"/>
    <property type="match status" value="1"/>
</dbReference>
<organism evidence="5 6">
    <name type="scientific">Halolactibacillus miurensis</name>
    <dbReference type="NCBI Taxonomy" id="306541"/>
    <lineage>
        <taxon>Bacteria</taxon>
        <taxon>Bacillati</taxon>
        <taxon>Bacillota</taxon>
        <taxon>Bacilli</taxon>
        <taxon>Bacillales</taxon>
        <taxon>Bacillaceae</taxon>
        <taxon>Halolactibacillus</taxon>
    </lineage>
</organism>
<dbReference type="PROSITE" id="PS01125">
    <property type="entry name" value="ROK"/>
    <property type="match status" value="1"/>
</dbReference>
<evidence type="ECO:0000313" key="4">
    <source>
        <dbReference type="EMBL" id="GEM04881.1"/>
    </source>
</evidence>
<dbReference type="Gene3D" id="3.30.420.40">
    <property type="match status" value="2"/>
</dbReference>
<evidence type="ECO:0000313" key="7">
    <source>
        <dbReference type="Proteomes" id="UP000321773"/>
    </source>
</evidence>
<dbReference type="EMBL" id="FPAI01000020">
    <property type="protein sequence ID" value="SFS94946.1"/>
    <property type="molecule type" value="Genomic_DNA"/>
</dbReference>
<dbReference type="InterPro" id="IPR036390">
    <property type="entry name" value="WH_DNA-bd_sf"/>
</dbReference>
<accession>A0A1I6U0E0</accession>
<evidence type="ECO:0000313" key="6">
    <source>
        <dbReference type="Proteomes" id="UP000199139"/>
    </source>
</evidence>
<protein>
    <submittedName>
        <fullName evidence="5">Sugar kinase of the NBD/HSP70 family, may contain an N-terminal HTH domain</fullName>
    </submittedName>
    <submittedName>
        <fullName evidence="4">Xylose repressor</fullName>
    </submittedName>
</protein>
<dbReference type="InterPro" id="IPR043129">
    <property type="entry name" value="ATPase_NBD"/>
</dbReference>
<dbReference type="GO" id="GO:0016301">
    <property type="term" value="F:kinase activity"/>
    <property type="evidence" value="ECO:0007669"/>
    <property type="project" value="UniProtKB-KW"/>
</dbReference>
<comment type="similarity">
    <text evidence="2">Belongs to the ROK (NagC/XylR) family.</text>
</comment>
<dbReference type="OrthoDB" id="9796533at2"/>
<evidence type="ECO:0000313" key="5">
    <source>
        <dbReference type="EMBL" id="SFS94946.1"/>
    </source>
</evidence>
<dbReference type="InterPro" id="IPR000600">
    <property type="entry name" value="ROK"/>
</dbReference>
<dbReference type="GO" id="GO:0042732">
    <property type="term" value="P:D-xylose metabolic process"/>
    <property type="evidence" value="ECO:0007669"/>
    <property type="project" value="UniProtKB-KW"/>
</dbReference>
<dbReference type="AlphaFoldDB" id="A0A1I6U0E0"/>
<keyword evidence="5" id="KW-0418">Kinase</keyword>
<dbReference type="SUPFAM" id="SSF53067">
    <property type="entry name" value="Actin-like ATPase domain"/>
    <property type="match status" value="1"/>
</dbReference>
<dbReference type="RefSeq" id="WP_089854875.1">
    <property type="nucleotide sequence ID" value="NZ_BJWJ01000019.1"/>
</dbReference>
<name>A0A1I6U0E0_9BACI</name>
<dbReference type="Gene3D" id="1.10.10.10">
    <property type="entry name" value="Winged helix-like DNA-binding domain superfamily/Winged helix DNA-binding domain"/>
    <property type="match status" value="1"/>
</dbReference>
<dbReference type="SUPFAM" id="SSF46785">
    <property type="entry name" value="Winged helix' DNA-binding domain"/>
    <property type="match status" value="1"/>
</dbReference>
<comment type="function">
    <text evidence="1">Transcriptional repressor of xylose-utilizing enzymes.</text>
</comment>
<keyword evidence="3" id="KW-0859">Xylose metabolism</keyword>
<dbReference type="InterPro" id="IPR049874">
    <property type="entry name" value="ROK_cs"/>
</dbReference>
<dbReference type="Proteomes" id="UP000321773">
    <property type="component" value="Unassembled WGS sequence"/>
</dbReference>
<reference evidence="4 7" key="2">
    <citation type="submission" date="2019-07" db="EMBL/GenBank/DDBJ databases">
        <title>Whole genome shotgun sequence of Halolactibacillus miurensis NBRC 100873.</title>
        <authorList>
            <person name="Hosoyama A."/>
            <person name="Uohara A."/>
            <person name="Ohji S."/>
            <person name="Ichikawa N."/>
        </authorList>
    </citation>
    <scope>NUCLEOTIDE SEQUENCE [LARGE SCALE GENOMIC DNA]</scope>
    <source>
        <strain evidence="4 7">NBRC 100873</strain>
    </source>
</reference>
<dbReference type="PANTHER" id="PTHR18964:SF149">
    <property type="entry name" value="BIFUNCTIONAL UDP-N-ACETYLGLUCOSAMINE 2-EPIMERASE_N-ACETYLMANNOSAMINE KINASE"/>
    <property type="match status" value="1"/>
</dbReference>
<dbReference type="InterPro" id="IPR036388">
    <property type="entry name" value="WH-like_DNA-bd_sf"/>
</dbReference>
<dbReference type="EMBL" id="BJWJ01000019">
    <property type="protein sequence ID" value="GEM04881.1"/>
    <property type="molecule type" value="Genomic_DNA"/>
</dbReference>
<proteinExistence type="inferred from homology"/>